<dbReference type="STRING" id="521096.Tpau_1433"/>
<feature type="compositionally biased region" description="Polar residues" evidence="1">
    <location>
        <begin position="1"/>
        <end position="10"/>
    </location>
</feature>
<feature type="region of interest" description="Disordered" evidence="1">
    <location>
        <begin position="1"/>
        <end position="59"/>
    </location>
</feature>
<protein>
    <submittedName>
        <fullName evidence="2">Uncharacterized protein</fullName>
    </submittedName>
</protein>
<reference evidence="2 3" key="2">
    <citation type="journal article" date="2011" name="Stand. Genomic Sci.">
        <title>Complete genome sequence of Tsukamurella paurometabola type strain (no. 33).</title>
        <authorList>
            <person name="Munk A.C."/>
            <person name="Lapidus A."/>
            <person name="Lucas S."/>
            <person name="Nolan M."/>
            <person name="Tice H."/>
            <person name="Cheng J.F."/>
            <person name="Del Rio T.G."/>
            <person name="Goodwin L."/>
            <person name="Pitluck S."/>
            <person name="Liolios K."/>
            <person name="Huntemann M."/>
            <person name="Ivanova N."/>
            <person name="Mavromatis K."/>
            <person name="Mikhailova N."/>
            <person name="Pati A."/>
            <person name="Chen A."/>
            <person name="Palaniappan K."/>
            <person name="Tapia R."/>
            <person name="Han C."/>
            <person name="Land M."/>
            <person name="Hauser L."/>
            <person name="Chang Y.J."/>
            <person name="Jeffries C.D."/>
            <person name="Brettin T."/>
            <person name="Yasawong M."/>
            <person name="Brambilla E.M."/>
            <person name="Rohde M."/>
            <person name="Sikorski J."/>
            <person name="Goker M."/>
            <person name="Detter J.C."/>
            <person name="Woyke T."/>
            <person name="Bristow J."/>
            <person name="Eisen J.A."/>
            <person name="Markowitz V."/>
            <person name="Hugenholtz P."/>
            <person name="Kyrpides N.C."/>
            <person name="Klenk H.P."/>
        </authorList>
    </citation>
    <scope>NUCLEOTIDE SEQUENCE [LARGE SCALE GENOMIC DNA]</scope>
    <source>
        <strain evidence="3">ATCC 8368 / DSM 20162 / CCUG 35730 / CIP 100753 / JCM 10117 / KCTC 9821 / NBRC 16120 / NCIMB 702349 / NCTC 13040</strain>
    </source>
</reference>
<reference evidence="3" key="1">
    <citation type="submission" date="2010-03" db="EMBL/GenBank/DDBJ databases">
        <title>The complete chromosome of Tsukamurella paurometabola DSM 20162.</title>
        <authorList>
            <consortium name="US DOE Joint Genome Institute (JGI-PGF)"/>
            <person name="Lucas S."/>
            <person name="Copeland A."/>
            <person name="Lapidus A."/>
            <person name="Glavina del Rio T."/>
            <person name="Dalin E."/>
            <person name="Tice H."/>
            <person name="Bruce D."/>
            <person name="Goodwin L."/>
            <person name="Pitluck S."/>
            <person name="Kyrpides N."/>
            <person name="Mavromatis K."/>
            <person name="Ivanova N."/>
            <person name="Mikhailova N."/>
            <person name="Munk A.C."/>
            <person name="Brettin T."/>
            <person name="Detter J.C."/>
            <person name="Tapia R."/>
            <person name="Han C."/>
            <person name="Larimer F."/>
            <person name="Land M."/>
            <person name="Hauser L."/>
            <person name="Markowitz V."/>
            <person name="Cheng J.-F."/>
            <person name="Hugenholtz P."/>
            <person name="Woyke T."/>
            <person name="Wu D."/>
            <person name="Jando M."/>
            <person name="Brambilla E."/>
            <person name="Klenk H.-P."/>
            <person name="Eisen J.A."/>
        </authorList>
    </citation>
    <scope>NUCLEOTIDE SEQUENCE [LARGE SCALE GENOMIC DNA]</scope>
    <source>
        <strain evidence="3">ATCC 8368 / DSM 20162 / CCUG 35730 / CIP 100753 / JCM 10117 / KCTC 9821 / NBRC 16120 / NCIMB 702349 / NCTC 13040</strain>
    </source>
</reference>
<accession>D5UXG9</accession>
<gene>
    <name evidence="2" type="ordered locus">Tpau_1433</name>
</gene>
<keyword evidence="3" id="KW-1185">Reference proteome</keyword>
<evidence type="ECO:0000256" key="1">
    <source>
        <dbReference type="SAM" id="MobiDB-lite"/>
    </source>
</evidence>
<dbReference type="Proteomes" id="UP000001213">
    <property type="component" value="Chromosome"/>
</dbReference>
<evidence type="ECO:0000313" key="3">
    <source>
        <dbReference type="Proteomes" id="UP000001213"/>
    </source>
</evidence>
<dbReference type="AlphaFoldDB" id="D5UXG9"/>
<evidence type="ECO:0000313" key="2">
    <source>
        <dbReference type="EMBL" id="ADG78061.1"/>
    </source>
</evidence>
<sequence length="99" mass="10270">MAYYEPSTSKLRGASEVGPGEFSGGDGADLGRAAARRRGLPVSTNPSPSKGGYVGTAASDTLDATESRARILAGQPANGNYWDRRYNDGASYGRGGRRG</sequence>
<dbReference type="EMBL" id="CP001966">
    <property type="protein sequence ID" value="ADG78061.1"/>
    <property type="molecule type" value="Genomic_DNA"/>
</dbReference>
<feature type="region of interest" description="Disordered" evidence="1">
    <location>
        <begin position="72"/>
        <end position="99"/>
    </location>
</feature>
<name>D5UXG9_TSUPD</name>
<proteinExistence type="predicted"/>
<dbReference type="HOGENOM" id="CLU_2319277_0_0_11"/>
<organism evidence="2 3">
    <name type="scientific">Tsukamurella paurometabola (strain ATCC 8368 / DSM 20162 / CCUG 35730 / CIP 100753 / JCM 10117 / KCTC 9821 / NBRC 16120 / NCIMB 702349 / NCTC 13040)</name>
    <name type="common">Corynebacterium paurometabolum</name>
    <dbReference type="NCBI Taxonomy" id="521096"/>
    <lineage>
        <taxon>Bacteria</taxon>
        <taxon>Bacillati</taxon>
        <taxon>Actinomycetota</taxon>
        <taxon>Actinomycetes</taxon>
        <taxon>Mycobacteriales</taxon>
        <taxon>Tsukamurellaceae</taxon>
        <taxon>Tsukamurella</taxon>
    </lineage>
</organism>
<dbReference type="KEGG" id="tpr:Tpau_1433"/>